<evidence type="ECO:0000259" key="2">
    <source>
        <dbReference type="Pfam" id="PF25318"/>
    </source>
</evidence>
<name>A0ABQ8VZ09_9AGAR</name>
<evidence type="ECO:0000313" key="3">
    <source>
        <dbReference type="EMBL" id="KAJ4501564.1"/>
    </source>
</evidence>
<feature type="compositionally biased region" description="Basic residues" evidence="1">
    <location>
        <begin position="952"/>
        <end position="962"/>
    </location>
</feature>
<protein>
    <recommendedName>
        <fullName evidence="2">GDS1 winged helix domain-containing protein</fullName>
    </recommendedName>
</protein>
<feature type="compositionally biased region" description="Polar residues" evidence="1">
    <location>
        <begin position="910"/>
        <end position="925"/>
    </location>
</feature>
<sequence>MEPQHIVTRTRTIKPSVRLRQSPDPSKTRPASTEYPIFPLPHVALHPDDSASKVLLAIGRSFMSVDNKAMTIKDLSEMTMTMGYNCLNVSAASQAITTYIRAHLQRCEVQQDQPLLLKHVLSGTAADDDLLPALYSTCGGASSSTESRATNFRRGTVVWYLSRSTGAPCPFARAGIRLCDYVDLGASQTTLKKHIDSQQCGQKRKRRSTRECVLKNSALLEQSRESSRSLSPLSSIVDSEADEDSDVSPDFDEPPPVKVKLTLKLPPLTRVRIEAALAKSPQESPVSYRRSPSVPYSVASIASPPPESDNEEEDSGSDDDHWPSTGKEIDISMDVDDTSVDEEIPPEDLDDDESQFFDEWDDDNDEEVSTTWESPGPRSPSAQPPAFRVKEEPRDVQGLLDQWEYDLDVKEPLVKSEDASLPTWDWDWESGYHSYIAPSSSPSNNSSASTSPIQSRIKQEDEFDLSLSFSGPAFTNWRQSATLSPTTPFGFTFGDESDLFPMSPSAFPISPASPTPDYRTLRPRARTVPSLSLGGFLPGQTPETPSRPTDPPITHSLSSLVHSFSLNPPDECSPLTTFGTNVFNRLSSEPEETESASELSTAKEQPPPCISPNDIRIGLNAPESVVVNTCEPCLPQIVATHIEGIAVYQSSLGPHTLLRRIDTDFVNLTPIIKYAQTPYPISAISGATTVTKGRQEVQGVWVPLEAMQLYVQDCITSRPSTSSPDPVAILDIFLSNSLVERFPTALREFVRTTRANLTNNGTVGKQFGKSFGGDSVSSASPSGTPNPTVMAAAAAKDRMPIHEQAFLPPLLSCGVSMSTPPSVEVPLSATEEKIFDEFCVNLEWEKAEEGYDSLMDIEDALRTALPLMRTPERSTRTRSRARQVSFSPSSSPLSSCPPSPVLDKAETHSSTKLVTATVPQVDATTSSPSSSSLRRSKRVADALAAKSNVRTRSCKRWSKNLS</sequence>
<dbReference type="Proteomes" id="UP001150217">
    <property type="component" value="Unassembled WGS sequence"/>
</dbReference>
<evidence type="ECO:0000313" key="4">
    <source>
        <dbReference type="Proteomes" id="UP001150217"/>
    </source>
</evidence>
<feature type="compositionally biased region" description="Basic and acidic residues" evidence="1">
    <location>
        <begin position="318"/>
        <end position="330"/>
    </location>
</feature>
<proteinExistence type="predicted"/>
<organism evidence="3 4">
    <name type="scientific">Lentinula lateritia</name>
    <dbReference type="NCBI Taxonomy" id="40482"/>
    <lineage>
        <taxon>Eukaryota</taxon>
        <taxon>Fungi</taxon>
        <taxon>Dikarya</taxon>
        <taxon>Basidiomycota</taxon>
        <taxon>Agaricomycotina</taxon>
        <taxon>Agaricomycetes</taxon>
        <taxon>Agaricomycetidae</taxon>
        <taxon>Agaricales</taxon>
        <taxon>Marasmiineae</taxon>
        <taxon>Omphalotaceae</taxon>
        <taxon>Lentinula</taxon>
    </lineage>
</organism>
<gene>
    <name evidence="3" type="ORF">C8R41DRAFT_912848</name>
</gene>
<feature type="compositionally biased region" description="Low complexity" evidence="1">
    <location>
        <begin position="284"/>
        <end position="298"/>
    </location>
</feature>
<feature type="region of interest" description="Disordered" evidence="1">
    <location>
        <begin position="529"/>
        <end position="555"/>
    </location>
</feature>
<comment type="caution">
    <text evidence="3">The sequence shown here is derived from an EMBL/GenBank/DDBJ whole genome shotgun (WGS) entry which is preliminary data.</text>
</comment>
<feature type="compositionally biased region" description="Acidic residues" evidence="1">
    <location>
        <begin position="239"/>
        <end position="253"/>
    </location>
</feature>
<feature type="compositionally biased region" description="Low complexity" evidence="1">
    <location>
        <begin position="435"/>
        <end position="455"/>
    </location>
</feature>
<feature type="region of interest" description="Disordered" evidence="1">
    <location>
        <begin position="587"/>
        <end position="610"/>
    </location>
</feature>
<keyword evidence="4" id="KW-1185">Reference proteome</keyword>
<feature type="compositionally biased region" description="Low complexity" evidence="1">
    <location>
        <begin position="228"/>
        <end position="238"/>
    </location>
</feature>
<dbReference type="InterPro" id="IPR036887">
    <property type="entry name" value="HTH_APSES_sf"/>
</dbReference>
<evidence type="ECO:0000256" key="1">
    <source>
        <dbReference type="SAM" id="MobiDB-lite"/>
    </source>
</evidence>
<feature type="region of interest" description="Disordered" evidence="1">
    <location>
        <begin position="224"/>
        <end position="258"/>
    </location>
</feature>
<feature type="region of interest" description="Disordered" evidence="1">
    <location>
        <begin position="435"/>
        <end position="457"/>
    </location>
</feature>
<dbReference type="SUPFAM" id="SSF54616">
    <property type="entry name" value="DNA-binding domain of Mlu1-box binding protein MBP1"/>
    <property type="match status" value="1"/>
</dbReference>
<feature type="compositionally biased region" description="Low complexity" evidence="1">
    <location>
        <begin position="882"/>
        <end position="894"/>
    </location>
</feature>
<accession>A0ABQ8VZ09</accession>
<feature type="domain" description="GDS1 winged helix" evidence="2">
    <location>
        <begin position="46"/>
        <end position="120"/>
    </location>
</feature>
<dbReference type="InterPro" id="IPR057511">
    <property type="entry name" value="WH_GDS1"/>
</dbReference>
<feature type="compositionally biased region" description="Acidic residues" evidence="1">
    <location>
        <begin position="308"/>
        <end position="317"/>
    </location>
</feature>
<feature type="region of interest" description="Disordered" evidence="1">
    <location>
        <begin position="279"/>
        <end position="393"/>
    </location>
</feature>
<dbReference type="EMBL" id="JANVFT010000001">
    <property type="protein sequence ID" value="KAJ4501564.1"/>
    <property type="molecule type" value="Genomic_DNA"/>
</dbReference>
<feature type="compositionally biased region" description="Acidic residues" evidence="1">
    <location>
        <begin position="331"/>
        <end position="368"/>
    </location>
</feature>
<feature type="region of interest" description="Disordered" evidence="1">
    <location>
        <begin position="867"/>
        <end position="962"/>
    </location>
</feature>
<reference evidence="3" key="1">
    <citation type="submission" date="2022-08" db="EMBL/GenBank/DDBJ databases">
        <title>A Global Phylogenomic Analysis of the Shiitake Genus Lentinula.</title>
        <authorList>
            <consortium name="DOE Joint Genome Institute"/>
            <person name="Sierra-Patev S."/>
            <person name="Min B."/>
            <person name="Naranjo-Ortiz M."/>
            <person name="Looney B."/>
            <person name="Konkel Z."/>
            <person name="Slot J.C."/>
            <person name="Sakamoto Y."/>
            <person name="Steenwyk J.L."/>
            <person name="Rokas A."/>
            <person name="Carro J."/>
            <person name="Camarero S."/>
            <person name="Ferreira P."/>
            <person name="Molpeceres G."/>
            <person name="Ruiz-Duenas F.J."/>
            <person name="Serrano A."/>
            <person name="Henrissat B."/>
            <person name="Drula E."/>
            <person name="Hughes K.W."/>
            <person name="Mata J.L."/>
            <person name="Ishikawa N.K."/>
            <person name="Vargas-Isla R."/>
            <person name="Ushijima S."/>
            <person name="Smith C.A."/>
            <person name="Ahrendt S."/>
            <person name="Andreopoulos W."/>
            <person name="He G."/>
            <person name="Labutti K."/>
            <person name="Lipzen A."/>
            <person name="Ng V."/>
            <person name="Riley R."/>
            <person name="Sandor L."/>
            <person name="Barry K."/>
            <person name="Martinez A.T."/>
            <person name="Xiao Y."/>
            <person name="Gibbons J.G."/>
            <person name="Terashima K."/>
            <person name="Grigoriev I.V."/>
            <person name="Hibbett D.S."/>
        </authorList>
    </citation>
    <scope>NUCLEOTIDE SEQUENCE</scope>
    <source>
        <strain evidence="3">RHP3577 ss4</strain>
    </source>
</reference>
<dbReference type="Gene3D" id="3.10.260.10">
    <property type="entry name" value="Transcription regulator HTH, APSES-type DNA-binding domain"/>
    <property type="match status" value="1"/>
</dbReference>
<dbReference type="Pfam" id="PF25318">
    <property type="entry name" value="WHD_GDS1"/>
    <property type="match status" value="1"/>
</dbReference>